<accession>A0AAV1ZUX1</accession>
<evidence type="ECO:0000256" key="3">
    <source>
        <dbReference type="ARBA" id="ARBA00022771"/>
    </source>
</evidence>
<dbReference type="GO" id="GO:0043565">
    <property type="term" value="F:sequence-specific DNA binding"/>
    <property type="evidence" value="ECO:0007669"/>
    <property type="project" value="UniProtKB-ARBA"/>
</dbReference>
<dbReference type="SMART" id="SM00355">
    <property type="entry name" value="ZnF_C2H2"/>
    <property type="match status" value="2"/>
</dbReference>
<dbReference type="GO" id="GO:0005694">
    <property type="term" value="C:chromosome"/>
    <property type="evidence" value="ECO:0007669"/>
    <property type="project" value="UniProtKB-ARBA"/>
</dbReference>
<dbReference type="Pfam" id="PF00096">
    <property type="entry name" value="zf-C2H2"/>
    <property type="match status" value="2"/>
</dbReference>
<feature type="signal peptide" evidence="6">
    <location>
        <begin position="1"/>
        <end position="25"/>
    </location>
</feature>
<keyword evidence="1" id="KW-0479">Metal-binding</keyword>
<dbReference type="GO" id="GO:0045944">
    <property type="term" value="P:positive regulation of transcription by RNA polymerase II"/>
    <property type="evidence" value="ECO:0007669"/>
    <property type="project" value="TreeGrafter"/>
</dbReference>
<evidence type="ECO:0000256" key="1">
    <source>
        <dbReference type="ARBA" id="ARBA00022723"/>
    </source>
</evidence>
<keyword evidence="3 5" id="KW-0863">Zinc-finger</keyword>
<dbReference type="PROSITE" id="PS50157">
    <property type="entry name" value="ZINC_FINGER_C2H2_2"/>
    <property type="match status" value="2"/>
</dbReference>
<proteinExistence type="predicted"/>
<feature type="chain" id="PRO_5043898101" description="C2H2-type domain-containing protein" evidence="6">
    <location>
        <begin position="26"/>
        <end position="92"/>
    </location>
</feature>
<dbReference type="InterPro" id="IPR036236">
    <property type="entry name" value="Znf_C2H2_sf"/>
</dbReference>
<dbReference type="InterPro" id="IPR013087">
    <property type="entry name" value="Znf_C2H2_type"/>
</dbReference>
<evidence type="ECO:0000313" key="9">
    <source>
        <dbReference type="Proteomes" id="UP001497382"/>
    </source>
</evidence>
<keyword evidence="6" id="KW-0732">Signal</keyword>
<dbReference type="PANTHER" id="PTHR24403">
    <property type="entry name" value="ZINC FINGER PROTEIN"/>
    <property type="match status" value="1"/>
</dbReference>
<sequence length="92" mass="10870">MIPTPALSLVSRVFLLMVGFSNVTAEYTSKKYFCEKCFYTTNDRSNMKRHQRTHSQERPYSCDICGKSFTRKGYLDFHVMDKHIQELIHLKN</sequence>
<dbReference type="InterPro" id="IPR050688">
    <property type="entry name" value="Zinc_finger/UBP_domain"/>
</dbReference>
<dbReference type="GO" id="GO:0008270">
    <property type="term" value="F:zinc ion binding"/>
    <property type="evidence" value="ECO:0007669"/>
    <property type="project" value="UniProtKB-KW"/>
</dbReference>
<keyword evidence="4" id="KW-0862">Zinc</keyword>
<evidence type="ECO:0000313" key="8">
    <source>
        <dbReference type="EMBL" id="CAL1274923.1"/>
    </source>
</evidence>
<evidence type="ECO:0000259" key="7">
    <source>
        <dbReference type="PROSITE" id="PS50157"/>
    </source>
</evidence>
<dbReference type="SUPFAM" id="SSF57667">
    <property type="entry name" value="beta-beta-alpha zinc fingers"/>
    <property type="match status" value="1"/>
</dbReference>
<dbReference type="AlphaFoldDB" id="A0AAV1ZUX1"/>
<gene>
    <name evidence="8" type="ORF">LARSCL_LOCUS7787</name>
</gene>
<protein>
    <recommendedName>
        <fullName evidence="7">C2H2-type domain-containing protein</fullName>
    </recommendedName>
</protein>
<keyword evidence="2" id="KW-0677">Repeat</keyword>
<evidence type="ECO:0000256" key="5">
    <source>
        <dbReference type="PROSITE-ProRule" id="PRU00042"/>
    </source>
</evidence>
<feature type="domain" description="C2H2-type" evidence="7">
    <location>
        <begin position="60"/>
        <end position="88"/>
    </location>
</feature>
<evidence type="ECO:0000256" key="2">
    <source>
        <dbReference type="ARBA" id="ARBA00022737"/>
    </source>
</evidence>
<dbReference type="PROSITE" id="PS00028">
    <property type="entry name" value="ZINC_FINGER_C2H2_1"/>
    <property type="match status" value="1"/>
</dbReference>
<dbReference type="GO" id="GO:0005634">
    <property type="term" value="C:nucleus"/>
    <property type="evidence" value="ECO:0007669"/>
    <property type="project" value="TreeGrafter"/>
</dbReference>
<feature type="domain" description="C2H2-type" evidence="7">
    <location>
        <begin position="32"/>
        <end position="59"/>
    </location>
</feature>
<evidence type="ECO:0000256" key="4">
    <source>
        <dbReference type="ARBA" id="ARBA00022833"/>
    </source>
</evidence>
<organism evidence="8 9">
    <name type="scientific">Larinioides sclopetarius</name>
    <dbReference type="NCBI Taxonomy" id="280406"/>
    <lineage>
        <taxon>Eukaryota</taxon>
        <taxon>Metazoa</taxon>
        <taxon>Ecdysozoa</taxon>
        <taxon>Arthropoda</taxon>
        <taxon>Chelicerata</taxon>
        <taxon>Arachnida</taxon>
        <taxon>Araneae</taxon>
        <taxon>Araneomorphae</taxon>
        <taxon>Entelegynae</taxon>
        <taxon>Araneoidea</taxon>
        <taxon>Araneidae</taxon>
        <taxon>Larinioides</taxon>
    </lineage>
</organism>
<dbReference type="EMBL" id="CAXIEN010000081">
    <property type="protein sequence ID" value="CAL1274923.1"/>
    <property type="molecule type" value="Genomic_DNA"/>
</dbReference>
<dbReference type="PANTHER" id="PTHR24403:SF67">
    <property type="entry name" value="FI01116P-RELATED"/>
    <property type="match status" value="1"/>
</dbReference>
<dbReference type="Gene3D" id="3.30.160.60">
    <property type="entry name" value="Classic Zinc Finger"/>
    <property type="match status" value="2"/>
</dbReference>
<name>A0AAV1ZUX1_9ARAC</name>
<keyword evidence="9" id="KW-1185">Reference proteome</keyword>
<dbReference type="Proteomes" id="UP001497382">
    <property type="component" value="Unassembled WGS sequence"/>
</dbReference>
<evidence type="ECO:0000256" key="6">
    <source>
        <dbReference type="SAM" id="SignalP"/>
    </source>
</evidence>
<dbReference type="FunFam" id="3.30.160.60:FF:001732">
    <property type="entry name" value="Zgc:162936"/>
    <property type="match status" value="1"/>
</dbReference>
<comment type="caution">
    <text evidence="8">The sequence shown here is derived from an EMBL/GenBank/DDBJ whole genome shotgun (WGS) entry which is preliminary data.</text>
</comment>
<reference evidence="8 9" key="1">
    <citation type="submission" date="2024-04" db="EMBL/GenBank/DDBJ databases">
        <authorList>
            <person name="Rising A."/>
            <person name="Reimegard J."/>
            <person name="Sonavane S."/>
            <person name="Akerstrom W."/>
            <person name="Nylinder S."/>
            <person name="Hedman E."/>
            <person name="Kallberg Y."/>
        </authorList>
    </citation>
    <scope>NUCLEOTIDE SEQUENCE [LARGE SCALE GENOMIC DNA]</scope>
</reference>